<proteinExistence type="inferred from homology"/>
<evidence type="ECO:0000313" key="18">
    <source>
        <dbReference type="EMBL" id="MFC0718596.1"/>
    </source>
</evidence>
<evidence type="ECO:0000256" key="13">
    <source>
        <dbReference type="ARBA" id="ARBA00023264"/>
    </source>
</evidence>
<evidence type="ECO:0000256" key="17">
    <source>
        <dbReference type="SAM" id="Phobius"/>
    </source>
</evidence>
<evidence type="ECO:0000256" key="16">
    <source>
        <dbReference type="RuleBase" id="RU003750"/>
    </source>
</evidence>
<evidence type="ECO:0000256" key="14">
    <source>
        <dbReference type="ARBA" id="ARBA00048586"/>
    </source>
</evidence>
<dbReference type="RefSeq" id="WP_189495337.1">
    <property type="nucleotide sequence ID" value="NZ_BMZT01000003.1"/>
</dbReference>
<evidence type="ECO:0000256" key="3">
    <source>
        <dbReference type="ARBA" id="ARBA00010441"/>
    </source>
</evidence>
<evidence type="ECO:0000256" key="11">
    <source>
        <dbReference type="ARBA" id="ARBA00023136"/>
    </source>
</evidence>
<dbReference type="InterPro" id="IPR004570">
    <property type="entry name" value="Phosphatidylglycerol_P_synth"/>
</dbReference>
<comment type="catalytic activity">
    <reaction evidence="14">
        <text>a CDP-1,2-diacyl-sn-glycerol + sn-glycerol 3-phosphate = a 1,2-diacyl-sn-glycero-3-phospho-(1'-sn-glycero-3'-phosphate) + CMP + H(+)</text>
        <dbReference type="Rhea" id="RHEA:12593"/>
        <dbReference type="ChEBI" id="CHEBI:15378"/>
        <dbReference type="ChEBI" id="CHEBI:57597"/>
        <dbReference type="ChEBI" id="CHEBI:58332"/>
        <dbReference type="ChEBI" id="CHEBI:60110"/>
        <dbReference type="ChEBI" id="CHEBI:60377"/>
        <dbReference type="EC" id="2.7.8.5"/>
    </reaction>
</comment>
<dbReference type="PIRSF" id="PIRSF000847">
    <property type="entry name" value="Phos_ph_gly_syn"/>
    <property type="match status" value="1"/>
</dbReference>
<reference evidence="18 19" key="1">
    <citation type="submission" date="2024-09" db="EMBL/GenBank/DDBJ databases">
        <authorList>
            <person name="Sun Q."/>
            <person name="Mori K."/>
        </authorList>
    </citation>
    <scope>NUCLEOTIDE SEQUENCE [LARGE SCALE GENOMIC DNA]</scope>
    <source>
        <strain evidence="18 19">KCTC 52403</strain>
    </source>
</reference>
<dbReference type="InterPro" id="IPR000462">
    <property type="entry name" value="CDP-OH_P_trans"/>
</dbReference>
<name>A0ABV6SYT2_9GAMM</name>
<dbReference type="PANTHER" id="PTHR14269">
    <property type="entry name" value="CDP-DIACYLGLYCEROL--GLYCEROL-3-PHOSPHATE 3-PHOSPHATIDYLTRANSFERASE-RELATED"/>
    <property type="match status" value="1"/>
</dbReference>
<keyword evidence="6" id="KW-0444">Lipid biosynthesis</keyword>
<gene>
    <name evidence="18" type="primary">pgsA</name>
    <name evidence="18" type="ORF">ACFFFU_12725</name>
</gene>
<keyword evidence="9 17" id="KW-1133">Transmembrane helix</keyword>
<evidence type="ECO:0000313" key="19">
    <source>
        <dbReference type="Proteomes" id="UP001589898"/>
    </source>
</evidence>
<sequence length="198" mass="22099">MKLTLPTWLTLLRIVLIPVLVLTFYLPWQWSNFASAGVFALAAVTDWLDGWIARRYQLSSAFGAFLDPVADKLMVATALFLIVQGHPTPWMAFWAAVIVGREIAVSALREWMAELGQRATVKVAAIGKFKTVVQMVALLCLLYAVTPDKNPPRPEPWLGEPIFHVGDWMLAVAALLTLWSAFLYLRAAWPALKAGERH</sequence>
<keyword evidence="10" id="KW-0443">Lipid metabolism</keyword>
<keyword evidence="19" id="KW-1185">Reference proteome</keyword>
<evidence type="ECO:0000256" key="1">
    <source>
        <dbReference type="ARBA" id="ARBA00004141"/>
    </source>
</evidence>
<evidence type="ECO:0000256" key="8">
    <source>
        <dbReference type="ARBA" id="ARBA00022692"/>
    </source>
</evidence>
<dbReference type="PROSITE" id="PS00379">
    <property type="entry name" value="CDP_ALCOHOL_P_TRANSF"/>
    <property type="match status" value="1"/>
</dbReference>
<dbReference type="GO" id="GO:0008444">
    <property type="term" value="F:CDP-diacylglycerol-glycerol-3-phosphate 3-phosphatidyltransferase activity"/>
    <property type="evidence" value="ECO:0007669"/>
    <property type="project" value="UniProtKB-EC"/>
</dbReference>
<evidence type="ECO:0000256" key="6">
    <source>
        <dbReference type="ARBA" id="ARBA00022516"/>
    </source>
</evidence>
<keyword evidence="11 17" id="KW-0472">Membrane</keyword>
<keyword evidence="8 17" id="KW-0812">Transmembrane</keyword>
<protein>
    <recommendedName>
        <fullName evidence="5 15">CDP-diacylglycerol--glycerol-3-phosphate 3-phosphatidyltransferase</fullName>
        <ecNumber evidence="4 15">2.7.8.5</ecNumber>
    </recommendedName>
</protein>
<organism evidence="18 19">
    <name type="scientific">Luteimonas padinae</name>
    <dbReference type="NCBI Taxonomy" id="1714359"/>
    <lineage>
        <taxon>Bacteria</taxon>
        <taxon>Pseudomonadati</taxon>
        <taxon>Pseudomonadota</taxon>
        <taxon>Gammaproteobacteria</taxon>
        <taxon>Lysobacterales</taxon>
        <taxon>Lysobacteraceae</taxon>
        <taxon>Luteimonas</taxon>
    </lineage>
</organism>
<comment type="pathway">
    <text evidence="2">Phospholipid metabolism; phosphatidylglycerol biosynthesis; phosphatidylglycerol from CDP-diacylglycerol: step 1/2.</text>
</comment>
<evidence type="ECO:0000256" key="12">
    <source>
        <dbReference type="ARBA" id="ARBA00023209"/>
    </source>
</evidence>
<dbReference type="PANTHER" id="PTHR14269:SF62">
    <property type="entry name" value="CDP-DIACYLGLYCEROL--GLYCEROL-3-PHOSPHATE 3-PHOSPHATIDYLTRANSFERASE 1, CHLOROPLASTIC"/>
    <property type="match status" value="1"/>
</dbReference>
<dbReference type="NCBIfam" id="TIGR00560">
    <property type="entry name" value="pgsA"/>
    <property type="match status" value="1"/>
</dbReference>
<evidence type="ECO:0000256" key="7">
    <source>
        <dbReference type="ARBA" id="ARBA00022679"/>
    </source>
</evidence>
<dbReference type="InterPro" id="IPR050324">
    <property type="entry name" value="CDP-alcohol_PTase-I"/>
</dbReference>
<dbReference type="InterPro" id="IPR043130">
    <property type="entry name" value="CDP-OH_PTrfase_TM_dom"/>
</dbReference>
<evidence type="ECO:0000256" key="4">
    <source>
        <dbReference type="ARBA" id="ARBA00013170"/>
    </source>
</evidence>
<dbReference type="EMBL" id="JBHLTF010000032">
    <property type="protein sequence ID" value="MFC0718596.1"/>
    <property type="molecule type" value="Genomic_DNA"/>
</dbReference>
<dbReference type="InterPro" id="IPR048254">
    <property type="entry name" value="CDP_ALCOHOL_P_TRANSF_CS"/>
</dbReference>
<dbReference type="EC" id="2.7.8.5" evidence="4 15"/>
<keyword evidence="7 16" id="KW-0808">Transferase</keyword>
<evidence type="ECO:0000256" key="9">
    <source>
        <dbReference type="ARBA" id="ARBA00022989"/>
    </source>
</evidence>
<evidence type="ECO:0000256" key="10">
    <source>
        <dbReference type="ARBA" id="ARBA00023098"/>
    </source>
</evidence>
<evidence type="ECO:0000256" key="2">
    <source>
        <dbReference type="ARBA" id="ARBA00005042"/>
    </source>
</evidence>
<comment type="subcellular location">
    <subcellularLocation>
        <location evidence="1">Membrane</location>
        <topology evidence="1">Multi-pass membrane protein</topology>
    </subcellularLocation>
</comment>
<feature type="transmembrane region" description="Helical" evidence="17">
    <location>
        <begin position="129"/>
        <end position="145"/>
    </location>
</feature>
<dbReference type="Proteomes" id="UP001589898">
    <property type="component" value="Unassembled WGS sequence"/>
</dbReference>
<keyword evidence="13" id="KW-1208">Phospholipid metabolism</keyword>
<accession>A0ABV6SYT2</accession>
<evidence type="ECO:0000256" key="5">
    <source>
        <dbReference type="ARBA" id="ARBA00014944"/>
    </source>
</evidence>
<feature type="transmembrane region" description="Helical" evidence="17">
    <location>
        <begin position="165"/>
        <end position="185"/>
    </location>
</feature>
<comment type="similarity">
    <text evidence="3 16">Belongs to the CDP-alcohol phosphatidyltransferase class-I family.</text>
</comment>
<comment type="caution">
    <text evidence="18">The sequence shown here is derived from an EMBL/GenBank/DDBJ whole genome shotgun (WGS) entry which is preliminary data.</text>
</comment>
<evidence type="ECO:0000256" key="15">
    <source>
        <dbReference type="NCBIfam" id="TIGR00560"/>
    </source>
</evidence>
<feature type="transmembrane region" description="Helical" evidence="17">
    <location>
        <begin position="7"/>
        <end position="27"/>
    </location>
</feature>
<dbReference type="Pfam" id="PF01066">
    <property type="entry name" value="CDP-OH_P_transf"/>
    <property type="match status" value="1"/>
</dbReference>
<dbReference type="Gene3D" id="1.20.120.1760">
    <property type="match status" value="1"/>
</dbReference>
<keyword evidence="12" id="KW-0594">Phospholipid biosynthesis</keyword>